<dbReference type="EMBL" id="MT145195">
    <property type="protein sequence ID" value="QJI05178.1"/>
    <property type="molecule type" value="Genomic_DNA"/>
</dbReference>
<dbReference type="AlphaFoldDB" id="A0A6M3Y6U7"/>
<feature type="domain" description="YprB ribonuclease H-like" evidence="1">
    <location>
        <begin position="76"/>
        <end position="193"/>
    </location>
</feature>
<proteinExistence type="predicted"/>
<protein>
    <submittedName>
        <fullName evidence="3">Putative RNase_H superfamily protein</fullName>
    </submittedName>
</protein>
<reference evidence="3" key="1">
    <citation type="submission" date="2020-03" db="EMBL/GenBank/DDBJ databases">
        <title>The deep terrestrial virosphere.</title>
        <authorList>
            <person name="Holmfeldt K."/>
            <person name="Nilsson E."/>
            <person name="Simone D."/>
            <person name="Lopez-Fernandez M."/>
            <person name="Wu X."/>
            <person name="de Brujin I."/>
            <person name="Lundin D."/>
            <person name="Andersson A."/>
            <person name="Bertilsson S."/>
            <person name="Dopson M."/>
        </authorList>
    </citation>
    <scope>NUCLEOTIDE SEQUENCE</scope>
    <source>
        <strain evidence="3">MM415A00136</strain>
        <strain evidence="2">MM415B00397</strain>
    </source>
</reference>
<organism evidence="3">
    <name type="scientific">viral metagenome</name>
    <dbReference type="NCBI Taxonomy" id="1070528"/>
    <lineage>
        <taxon>unclassified sequences</taxon>
        <taxon>metagenomes</taxon>
        <taxon>organismal metagenomes</taxon>
    </lineage>
</organism>
<accession>A0A6M3Y6U7</accession>
<gene>
    <name evidence="3" type="ORF">MM415A00136_0060</name>
    <name evidence="2" type="ORF">MM415B00397_0006</name>
</gene>
<dbReference type="InterPro" id="IPR012337">
    <property type="entry name" value="RNaseH-like_sf"/>
</dbReference>
<evidence type="ECO:0000313" key="2">
    <source>
        <dbReference type="EMBL" id="QJA65394.1"/>
    </source>
</evidence>
<evidence type="ECO:0000259" key="1">
    <source>
        <dbReference type="Pfam" id="PF13482"/>
    </source>
</evidence>
<dbReference type="SUPFAM" id="SSF53098">
    <property type="entry name" value="Ribonuclease H-like"/>
    <property type="match status" value="1"/>
</dbReference>
<dbReference type="InterPro" id="IPR038720">
    <property type="entry name" value="YprB_RNase_H-like_dom"/>
</dbReference>
<evidence type="ECO:0000313" key="3">
    <source>
        <dbReference type="EMBL" id="QJI05178.1"/>
    </source>
</evidence>
<dbReference type="EMBL" id="MT141538">
    <property type="protein sequence ID" value="QJA65394.1"/>
    <property type="molecule type" value="Genomic_DNA"/>
</dbReference>
<dbReference type="Pfam" id="PF13482">
    <property type="entry name" value="RNase_H_2"/>
    <property type="match status" value="1"/>
</dbReference>
<name>A0A6M3Y6U7_9ZZZZ</name>
<sequence length="260" mass="30395">MASQQRAKILYYDIETSPNMAAIWSTFQKYGGQVAVWVDKPWHMLSFAYKWEGDRKVSCLALPDFPLYKVDPDNDYELVVALHDLISQADIVIAHNGDQFDWRAINARFVFHGLAPPPPILMIDTLKLARRYFRFSSNSLEALGELFGFGHKHPGHDYSLWRGCMLGHEKAWRTMRAYNKQDIVLLEKVYKRLRPWMKGHPRVMPWETGKTCPTCGGKLHRRGYQRSKTMVYRRFQCQKCGAWSRERLPDKLVEKPMVTN</sequence>
<dbReference type="InterPro" id="IPR036397">
    <property type="entry name" value="RNaseH_sf"/>
</dbReference>
<dbReference type="GO" id="GO:0003676">
    <property type="term" value="F:nucleic acid binding"/>
    <property type="evidence" value="ECO:0007669"/>
    <property type="project" value="InterPro"/>
</dbReference>
<dbReference type="Gene3D" id="3.30.420.10">
    <property type="entry name" value="Ribonuclease H-like superfamily/Ribonuclease H"/>
    <property type="match status" value="1"/>
</dbReference>